<gene>
    <name evidence="2" type="ORF">HLB44_15805</name>
</gene>
<proteinExistence type="predicted"/>
<dbReference type="RefSeq" id="WP_173124121.1">
    <property type="nucleotide sequence ID" value="NZ_JABRWJ010000004.1"/>
</dbReference>
<name>A0ABX2EIL7_9BURK</name>
<keyword evidence="2" id="KW-0328">Glycosyltransferase</keyword>
<dbReference type="SUPFAM" id="SSF53271">
    <property type="entry name" value="PRTase-like"/>
    <property type="match status" value="1"/>
</dbReference>
<feature type="domain" description="Phosphoribosyltransferase" evidence="1">
    <location>
        <begin position="17"/>
        <end position="125"/>
    </location>
</feature>
<accession>A0ABX2EIL7</accession>
<evidence type="ECO:0000313" key="3">
    <source>
        <dbReference type="Proteomes" id="UP000737171"/>
    </source>
</evidence>
<dbReference type="GO" id="GO:0016757">
    <property type="term" value="F:glycosyltransferase activity"/>
    <property type="evidence" value="ECO:0007669"/>
    <property type="project" value="UniProtKB-KW"/>
</dbReference>
<dbReference type="EMBL" id="JABRWJ010000004">
    <property type="protein sequence ID" value="NRF68459.1"/>
    <property type="molecule type" value="Genomic_DNA"/>
</dbReference>
<dbReference type="Pfam" id="PF00156">
    <property type="entry name" value="Pribosyltran"/>
    <property type="match status" value="1"/>
</dbReference>
<dbReference type="CDD" id="cd06223">
    <property type="entry name" value="PRTases_typeI"/>
    <property type="match status" value="1"/>
</dbReference>
<sequence>MTRELLMAPLPELARLLASSDLTNLLVIALPPGGLVPAMRLSGLLGAPVDVLLVQDTGPDSELAPAERSGRWPMLAGRSIVLVDDGSADAAALAAALAALRAMGAVRLIVAVAEPPPIAPAQHPPLTLTSRVRLVERPAAAHSKETIA</sequence>
<reference evidence="2 3" key="1">
    <citation type="submission" date="2020-05" db="EMBL/GenBank/DDBJ databases">
        <title>Aquincola sp. isolate from soil.</title>
        <authorList>
            <person name="Han J."/>
            <person name="Kim D.-U."/>
        </authorList>
    </citation>
    <scope>NUCLEOTIDE SEQUENCE [LARGE SCALE GENOMIC DNA]</scope>
    <source>
        <strain evidence="2 3">S2</strain>
    </source>
</reference>
<keyword evidence="2" id="KW-0808">Transferase</keyword>
<dbReference type="InterPro" id="IPR000836">
    <property type="entry name" value="PRTase_dom"/>
</dbReference>
<dbReference type="Proteomes" id="UP000737171">
    <property type="component" value="Unassembled WGS sequence"/>
</dbReference>
<comment type="caution">
    <text evidence="2">The sequence shown here is derived from an EMBL/GenBank/DDBJ whole genome shotgun (WGS) entry which is preliminary data.</text>
</comment>
<dbReference type="InterPro" id="IPR029057">
    <property type="entry name" value="PRTase-like"/>
</dbReference>
<dbReference type="Gene3D" id="3.40.50.2020">
    <property type="match status" value="1"/>
</dbReference>
<evidence type="ECO:0000259" key="1">
    <source>
        <dbReference type="Pfam" id="PF00156"/>
    </source>
</evidence>
<protein>
    <submittedName>
        <fullName evidence="2">Phosphoribosyltransferase</fullName>
    </submittedName>
</protein>
<keyword evidence="3" id="KW-1185">Reference proteome</keyword>
<evidence type="ECO:0000313" key="2">
    <source>
        <dbReference type="EMBL" id="NRF68459.1"/>
    </source>
</evidence>
<organism evidence="2 3">
    <name type="scientific">Pseudaquabacterium terrae</name>
    <dbReference type="NCBI Taxonomy" id="2732868"/>
    <lineage>
        <taxon>Bacteria</taxon>
        <taxon>Pseudomonadati</taxon>
        <taxon>Pseudomonadota</taxon>
        <taxon>Betaproteobacteria</taxon>
        <taxon>Burkholderiales</taxon>
        <taxon>Sphaerotilaceae</taxon>
        <taxon>Pseudaquabacterium</taxon>
    </lineage>
</organism>